<comment type="caution">
    <text evidence="1">The sequence shown here is derived from an EMBL/GenBank/DDBJ whole genome shotgun (WGS) entry which is preliminary data.</text>
</comment>
<gene>
    <name evidence="1" type="ORF">PV328_012423</name>
</gene>
<reference evidence="1" key="2">
    <citation type="submission" date="2023-03" db="EMBL/GenBank/DDBJ databases">
        <authorList>
            <person name="Inwood S.N."/>
            <person name="Skelly J.G."/>
            <person name="Guhlin J."/>
            <person name="Harrop T.W.R."/>
            <person name="Goldson S.G."/>
            <person name="Dearden P.K."/>
        </authorList>
    </citation>
    <scope>NUCLEOTIDE SEQUENCE</scope>
    <source>
        <strain evidence="1">Irish</strain>
        <tissue evidence="1">Whole body</tissue>
    </source>
</reference>
<reference evidence="1" key="1">
    <citation type="journal article" date="2023" name="bioRxiv">
        <title>Scaffold-level genome assemblies of two parasitoid biocontrol wasps reveal the parthenogenesis mechanism and an associated novel virus.</title>
        <authorList>
            <person name="Inwood S."/>
            <person name="Skelly J."/>
            <person name="Guhlin J."/>
            <person name="Harrop T."/>
            <person name="Goldson S."/>
            <person name="Dearden P."/>
        </authorList>
    </citation>
    <scope>NUCLEOTIDE SEQUENCE</scope>
    <source>
        <strain evidence="1">Irish</strain>
        <tissue evidence="1">Whole body</tissue>
    </source>
</reference>
<evidence type="ECO:0000313" key="2">
    <source>
        <dbReference type="Proteomes" id="UP001168990"/>
    </source>
</evidence>
<keyword evidence="2" id="KW-1185">Reference proteome</keyword>
<organism evidence="1 2">
    <name type="scientific">Microctonus aethiopoides</name>
    <dbReference type="NCBI Taxonomy" id="144406"/>
    <lineage>
        <taxon>Eukaryota</taxon>
        <taxon>Metazoa</taxon>
        <taxon>Ecdysozoa</taxon>
        <taxon>Arthropoda</taxon>
        <taxon>Hexapoda</taxon>
        <taxon>Insecta</taxon>
        <taxon>Pterygota</taxon>
        <taxon>Neoptera</taxon>
        <taxon>Endopterygota</taxon>
        <taxon>Hymenoptera</taxon>
        <taxon>Apocrita</taxon>
        <taxon>Ichneumonoidea</taxon>
        <taxon>Braconidae</taxon>
        <taxon>Euphorinae</taxon>
        <taxon>Microctonus</taxon>
    </lineage>
</organism>
<protein>
    <submittedName>
        <fullName evidence="1">Uncharacterized protein</fullName>
    </submittedName>
</protein>
<proteinExistence type="predicted"/>
<feature type="non-terminal residue" evidence="1">
    <location>
        <position position="180"/>
    </location>
</feature>
<name>A0AA39C265_9HYME</name>
<dbReference type="Proteomes" id="UP001168990">
    <property type="component" value="Unassembled WGS sequence"/>
</dbReference>
<dbReference type="EMBL" id="JAQQBS010002693">
    <property type="protein sequence ID" value="KAK0156699.1"/>
    <property type="molecule type" value="Genomic_DNA"/>
</dbReference>
<accession>A0AA39C265</accession>
<sequence>DMGHRLYSACDRFLVQFKIDFRTVKLCSVIEFIVEKREKKKKIIKKMEKISKNRKLKRNGEKNLRRIVQQRLMFEPLYWRSMCANFCKIAEELRVEPGQWLRRARGLDRASARFINEMKNDLVEYAETLRIARSEMPDNFSDEDMEDTVDAEDMGILEAREKRRLEAGSLWAILGDSDLS</sequence>
<evidence type="ECO:0000313" key="1">
    <source>
        <dbReference type="EMBL" id="KAK0156699.1"/>
    </source>
</evidence>
<feature type="non-terminal residue" evidence="1">
    <location>
        <position position="1"/>
    </location>
</feature>
<dbReference type="AlphaFoldDB" id="A0AA39C265"/>